<reference evidence="11" key="1">
    <citation type="submission" date="2018-05" db="EMBL/GenBank/DDBJ databases">
        <authorList>
            <person name="Lanie J.A."/>
            <person name="Ng W.-L."/>
            <person name="Kazmierczak K.M."/>
            <person name="Andrzejewski T.M."/>
            <person name="Davidsen T.M."/>
            <person name="Wayne K.J."/>
            <person name="Tettelin H."/>
            <person name="Glass J.I."/>
            <person name="Rusch D."/>
            <person name="Podicherti R."/>
            <person name="Tsui H.-C.T."/>
            <person name="Winkler M.E."/>
        </authorList>
    </citation>
    <scope>NUCLEOTIDE SEQUENCE</scope>
</reference>
<dbReference type="InterPro" id="IPR050222">
    <property type="entry name" value="MATE_MdtK"/>
</dbReference>
<feature type="transmembrane region" description="Helical" evidence="10">
    <location>
        <begin position="20"/>
        <end position="42"/>
    </location>
</feature>
<name>A0A382CWW9_9ZZZZ</name>
<evidence type="ECO:0000256" key="10">
    <source>
        <dbReference type="SAM" id="Phobius"/>
    </source>
</evidence>
<feature type="transmembrane region" description="Helical" evidence="10">
    <location>
        <begin position="48"/>
        <end position="74"/>
    </location>
</feature>
<keyword evidence="2" id="KW-0813">Transport</keyword>
<accession>A0A382CWW9</accession>
<evidence type="ECO:0000256" key="8">
    <source>
        <dbReference type="ARBA" id="ARBA00023136"/>
    </source>
</evidence>
<feature type="transmembrane region" description="Helical" evidence="10">
    <location>
        <begin position="439"/>
        <end position="461"/>
    </location>
</feature>
<dbReference type="InterPro" id="IPR002528">
    <property type="entry name" value="MATE_fam"/>
</dbReference>
<evidence type="ECO:0000256" key="2">
    <source>
        <dbReference type="ARBA" id="ARBA00022448"/>
    </source>
</evidence>
<dbReference type="InterPro" id="IPR048279">
    <property type="entry name" value="MdtK-like"/>
</dbReference>
<evidence type="ECO:0000313" key="11">
    <source>
        <dbReference type="EMBL" id="SVB30294.1"/>
    </source>
</evidence>
<dbReference type="AlphaFoldDB" id="A0A382CWW9"/>
<keyword evidence="8 10" id="KW-0472">Membrane</keyword>
<feature type="non-terminal residue" evidence="11">
    <location>
        <position position="472"/>
    </location>
</feature>
<dbReference type="GO" id="GO:0015297">
    <property type="term" value="F:antiporter activity"/>
    <property type="evidence" value="ECO:0007669"/>
    <property type="project" value="UniProtKB-KW"/>
</dbReference>
<feature type="transmembrane region" description="Helical" evidence="10">
    <location>
        <begin position="169"/>
        <end position="187"/>
    </location>
</feature>
<dbReference type="PANTHER" id="PTHR43298:SF2">
    <property type="entry name" value="FMN_FAD EXPORTER YEEO-RELATED"/>
    <property type="match status" value="1"/>
</dbReference>
<dbReference type="NCBIfam" id="TIGR00797">
    <property type="entry name" value="matE"/>
    <property type="match status" value="1"/>
</dbReference>
<feature type="transmembrane region" description="Helical" evidence="10">
    <location>
        <begin position="136"/>
        <end position="157"/>
    </location>
</feature>
<keyword evidence="4" id="KW-1003">Cell membrane</keyword>
<protein>
    <recommendedName>
        <fullName evidence="9">Multidrug-efflux transporter</fullName>
    </recommendedName>
</protein>
<dbReference type="GO" id="GO:0005886">
    <property type="term" value="C:plasma membrane"/>
    <property type="evidence" value="ECO:0007669"/>
    <property type="project" value="UniProtKB-SubCell"/>
</dbReference>
<comment type="subcellular location">
    <subcellularLocation>
        <location evidence="1">Cell membrane</location>
        <topology evidence="1">Multi-pass membrane protein</topology>
    </subcellularLocation>
</comment>
<feature type="transmembrane region" description="Helical" evidence="10">
    <location>
        <begin position="383"/>
        <end position="405"/>
    </location>
</feature>
<dbReference type="PANTHER" id="PTHR43298">
    <property type="entry name" value="MULTIDRUG RESISTANCE PROTEIN NORM-RELATED"/>
    <property type="match status" value="1"/>
</dbReference>
<dbReference type="CDD" id="cd13133">
    <property type="entry name" value="MATE_like_7"/>
    <property type="match status" value="1"/>
</dbReference>
<keyword evidence="7" id="KW-0406">Ion transport</keyword>
<gene>
    <name evidence="11" type="ORF">METZ01_LOCUS183148</name>
</gene>
<dbReference type="EMBL" id="UINC01036395">
    <property type="protein sequence ID" value="SVB30294.1"/>
    <property type="molecule type" value="Genomic_DNA"/>
</dbReference>
<sequence>MIKRYLLPQDKEVSREVFVLALPVIFSNLSRVFMSVVDVAMVGHLGPAALAATGMGAMLFWGALSFMLGIRTAVQTISARRLGQGLFNDCGNAFRNGMVLALVFAVPLSIVGWGLAGKFVPFFLVDHIATDLAIDYVSVIFLGLLFSSISFVFQGFYTGIEKTRLHMNVTIFSNGLNVYLNAGLIYGSSGIKEFFSDRFQAVEWLYLFWAWTDFPALGVLGAAIATLIASTWMAVHYAFYLFTPAIRNKFKTTQFSLDMVMMKKQINLAWPQGLQEVVIAIGWSFFYKIMGIIGLIELAATELVFTIMHASFMPAIGVGQACATLVSKYMGEKKIDYASNSIIESLRIAEYIMGTMGILFLVIPHFFLSFFTNDPNIITMGAFGLRVLGFLQFVDAIGITLWFALSGAGNTLFPAVVESALVWGVMLPASWYLGVFLDVGFYGPWLVFPFYLIIFALIMVWKIRQGDWKEIE</sequence>
<keyword evidence="6 10" id="KW-1133">Transmembrane helix</keyword>
<evidence type="ECO:0000256" key="7">
    <source>
        <dbReference type="ARBA" id="ARBA00023065"/>
    </source>
</evidence>
<evidence type="ECO:0000256" key="9">
    <source>
        <dbReference type="ARBA" id="ARBA00031636"/>
    </source>
</evidence>
<evidence type="ECO:0000256" key="6">
    <source>
        <dbReference type="ARBA" id="ARBA00022989"/>
    </source>
</evidence>
<dbReference type="GO" id="GO:0006811">
    <property type="term" value="P:monoatomic ion transport"/>
    <property type="evidence" value="ECO:0007669"/>
    <property type="project" value="UniProtKB-KW"/>
</dbReference>
<feature type="transmembrane region" description="Helical" evidence="10">
    <location>
        <begin position="348"/>
        <end position="371"/>
    </location>
</feature>
<feature type="transmembrane region" description="Helical" evidence="10">
    <location>
        <begin position="94"/>
        <end position="116"/>
    </location>
</feature>
<evidence type="ECO:0000256" key="1">
    <source>
        <dbReference type="ARBA" id="ARBA00004651"/>
    </source>
</evidence>
<evidence type="ECO:0000256" key="5">
    <source>
        <dbReference type="ARBA" id="ARBA00022692"/>
    </source>
</evidence>
<feature type="transmembrane region" description="Helical" evidence="10">
    <location>
        <begin position="306"/>
        <end position="327"/>
    </location>
</feature>
<feature type="transmembrane region" description="Helical" evidence="10">
    <location>
        <begin position="277"/>
        <end position="300"/>
    </location>
</feature>
<evidence type="ECO:0000256" key="4">
    <source>
        <dbReference type="ARBA" id="ARBA00022475"/>
    </source>
</evidence>
<proteinExistence type="predicted"/>
<keyword evidence="5 10" id="KW-0812">Transmembrane</keyword>
<feature type="transmembrane region" description="Helical" evidence="10">
    <location>
        <begin position="412"/>
        <end position="433"/>
    </location>
</feature>
<dbReference type="PIRSF" id="PIRSF006603">
    <property type="entry name" value="DinF"/>
    <property type="match status" value="1"/>
</dbReference>
<organism evidence="11">
    <name type="scientific">marine metagenome</name>
    <dbReference type="NCBI Taxonomy" id="408172"/>
    <lineage>
        <taxon>unclassified sequences</taxon>
        <taxon>metagenomes</taxon>
        <taxon>ecological metagenomes</taxon>
    </lineage>
</organism>
<evidence type="ECO:0000256" key="3">
    <source>
        <dbReference type="ARBA" id="ARBA00022449"/>
    </source>
</evidence>
<dbReference type="Pfam" id="PF01554">
    <property type="entry name" value="MatE"/>
    <property type="match status" value="2"/>
</dbReference>
<keyword evidence="3" id="KW-0050">Antiport</keyword>
<dbReference type="GO" id="GO:0042910">
    <property type="term" value="F:xenobiotic transmembrane transporter activity"/>
    <property type="evidence" value="ECO:0007669"/>
    <property type="project" value="InterPro"/>
</dbReference>
<feature type="transmembrane region" description="Helical" evidence="10">
    <location>
        <begin position="214"/>
        <end position="242"/>
    </location>
</feature>